<dbReference type="GO" id="GO:0005576">
    <property type="term" value="C:extracellular region"/>
    <property type="evidence" value="ECO:0007669"/>
    <property type="project" value="UniProtKB-SubCell"/>
</dbReference>
<dbReference type="FunFam" id="3.40.50.1820:FF:000030">
    <property type="entry name" value="Carboxypeptidase"/>
    <property type="match status" value="1"/>
</dbReference>
<keyword evidence="5 10" id="KW-0645">Protease</keyword>
<evidence type="ECO:0000256" key="5">
    <source>
        <dbReference type="ARBA" id="ARBA00022670"/>
    </source>
</evidence>
<dbReference type="SUPFAM" id="SSF53474">
    <property type="entry name" value="alpha/beta-Hydrolases"/>
    <property type="match status" value="2"/>
</dbReference>
<evidence type="ECO:0000256" key="6">
    <source>
        <dbReference type="ARBA" id="ARBA00022729"/>
    </source>
</evidence>
<keyword evidence="7 10" id="KW-0378">Hydrolase</keyword>
<organism evidence="13 14">
    <name type="scientific">Turnera subulata</name>
    <dbReference type="NCBI Taxonomy" id="218843"/>
    <lineage>
        <taxon>Eukaryota</taxon>
        <taxon>Viridiplantae</taxon>
        <taxon>Streptophyta</taxon>
        <taxon>Embryophyta</taxon>
        <taxon>Tracheophyta</taxon>
        <taxon>Spermatophyta</taxon>
        <taxon>Magnoliopsida</taxon>
        <taxon>eudicotyledons</taxon>
        <taxon>Gunneridae</taxon>
        <taxon>Pentapetalae</taxon>
        <taxon>rosids</taxon>
        <taxon>fabids</taxon>
        <taxon>Malpighiales</taxon>
        <taxon>Passifloraceae</taxon>
        <taxon>Turnera</taxon>
    </lineage>
</organism>
<keyword evidence="6 12" id="KW-0732">Signal</keyword>
<evidence type="ECO:0000256" key="3">
    <source>
        <dbReference type="ARBA" id="ARBA00022525"/>
    </source>
</evidence>
<dbReference type="PANTHER" id="PTHR11802:SF470">
    <property type="entry name" value="CARBOXYPEPTIDASE"/>
    <property type="match status" value="1"/>
</dbReference>
<keyword evidence="11" id="KW-0472">Membrane</keyword>
<dbReference type="GO" id="GO:0006508">
    <property type="term" value="P:proteolysis"/>
    <property type="evidence" value="ECO:0007669"/>
    <property type="project" value="UniProtKB-KW"/>
</dbReference>
<dbReference type="PANTHER" id="PTHR11802">
    <property type="entry name" value="SERINE PROTEASE FAMILY S10 SERINE CARBOXYPEPTIDASE"/>
    <property type="match status" value="1"/>
</dbReference>
<sequence>MHIQASSLYIRRSKMKPKNFKLLLLLLTFYLLAFPSSCNGNQAKYLLQLIKSRRSSNYPSPRTEAWEELHKSSPSPVYIGKQDGLMEADKIDSLPGQPDGGVDFDQYAGYVTVDPKNGRALFYYFVESPQDSTTKPLGQDAHRLDWGPWKNWDLLESIVMGKHFTVMMANVIFLESPAGVGFSYSNTSSDYTTGDKKTAEDNYIFLVNWLERFPQYKTRDFFITGESYAGHYIPQLAYTILSHNAYGNQTTINLKGIAIGNAWIDDNTAIKGQYDFSWTHALNSDETYAEINKYCDFVTGNFSDLCIKYLSYADINETGHIDWYNIYAPLCHSDEQRSVKTASVKDFDPCSSQYVNAYLNLAEVQAALHTATTKWQQCGGHLRAWTDRPETILPTIKQLMAGGIRIWIYRGKQRPSSSLSIFTAAKMNPKHLNLLLLLLLITFYLLAFPLSCNANQAKYLRESIKSRRSSNPLRTEAWEELHKSRPSPVYLGKQDGLMEADKIGSLPGQPDGVDFDQYAGYVTVDPKNGRALFYYFVESPQDSSTKPLGLDAHRLDSEPWKNWDLSGSIVTGKHSTEMTANVIFLESPAGVGFSYSNTSSDYITGDKKTADDSYTFLVNWLERFPQYKTRDFYITGESYAGHYVPQLAYTILSHNANGNQTNINLKGIA</sequence>
<dbReference type="EMBL" id="JAKUCV010004125">
    <property type="protein sequence ID" value="KAJ4836423.1"/>
    <property type="molecule type" value="Genomic_DNA"/>
</dbReference>
<keyword evidence="11" id="KW-1133">Transmembrane helix</keyword>
<accession>A0A9Q0FRY1</accession>
<keyword evidence="4 10" id="KW-0121">Carboxypeptidase</keyword>
<dbReference type="Pfam" id="PF00450">
    <property type="entry name" value="Peptidase_S10"/>
    <property type="match status" value="4"/>
</dbReference>
<dbReference type="GO" id="GO:0005773">
    <property type="term" value="C:vacuole"/>
    <property type="evidence" value="ECO:0007669"/>
    <property type="project" value="TreeGrafter"/>
</dbReference>
<dbReference type="Gene3D" id="6.10.250.940">
    <property type="match status" value="1"/>
</dbReference>
<dbReference type="Gene3D" id="3.40.50.1820">
    <property type="entry name" value="alpha/beta hydrolase"/>
    <property type="match status" value="2"/>
</dbReference>
<dbReference type="PRINTS" id="PR00724">
    <property type="entry name" value="CRBOXYPTASEC"/>
</dbReference>
<proteinExistence type="inferred from homology"/>
<comment type="caution">
    <text evidence="13">The sequence shown here is derived from an EMBL/GenBank/DDBJ whole genome shotgun (WGS) entry which is preliminary data.</text>
</comment>
<feature type="non-terminal residue" evidence="13">
    <location>
        <position position="669"/>
    </location>
</feature>
<keyword evidence="9" id="KW-0325">Glycoprotein</keyword>
<feature type="chain" id="PRO_5040189657" description="Carboxypeptidase" evidence="12">
    <location>
        <begin position="41"/>
        <end position="669"/>
    </location>
</feature>
<comment type="subcellular location">
    <subcellularLocation>
        <location evidence="1">Secreted</location>
    </subcellularLocation>
</comment>
<evidence type="ECO:0000313" key="14">
    <source>
        <dbReference type="Proteomes" id="UP001141552"/>
    </source>
</evidence>
<evidence type="ECO:0000256" key="10">
    <source>
        <dbReference type="RuleBase" id="RU361156"/>
    </source>
</evidence>
<evidence type="ECO:0000256" key="4">
    <source>
        <dbReference type="ARBA" id="ARBA00022645"/>
    </source>
</evidence>
<dbReference type="EC" id="3.4.16.-" evidence="10"/>
<keyword evidence="3" id="KW-0964">Secreted</keyword>
<dbReference type="GO" id="GO:0004185">
    <property type="term" value="F:serine-type carboxypeptidase activity"/>
    <property type="evidence" value="ECO:0007669"/>
    <property type="project" value="UniProtKB-UniRule"/>
</dbReference>
<dbReference type="InterPro" id="IPR001563">
    <property type="entry name" value="Peptidase_S10"/>
</dbReference>
<dbReference type="AlphaFoldDB" id="A0A9Q0FRY1"/>
<reference evidence="13" key="2">
    <citation type="journal article" date="2023" name="Plants (Basel)">
        <title>Annotation of the Turnera subulata (Passifloraceae) Draft Genome Reveals the S-Locus Evolved after the Divergence of Turneroideae from Passifloroideae in a Stepwise Manner.</title>
        <authorList>
            <person name="Henning P.M."/>
            <person name="Roalson E.H."/>
            <person name="Mir W."/>
            <person name="McCubbin A.G."/>
            <person name="Shore J.S."/>
        </authorList>
    </citation>
    <scope>NUCLEOTIDE SEQUENCE</scope>
    <source>
        <strain evidence="13">F60SS</strain>
    </source>
</reference>
<gene>
    <name evidence="13" type="ORF">Tsubulata_031106</name>
</gene>
<dbReference type="InterPro" id="IPR018202">
    <property type="entry name" value="Ser_caboxypep_ser_AS"/>
</dbReference>
<name>A0A9Q0FRY1_9ROSI</name>
<reference evidence="13" key="1">
    <citation type="submission" date="2022-02" db="EMBL/GenBank/DDBJ databases">
        <authorList>
            <person name="Henning P.M."/>
            <person name="McCubbin A.G."/>
            <person name="Shore J.S."/>
        </authorList>
    </citation>
    <scope>NUCLEOTIDE SEQUENCE</scope>
    <source>
        <strain evidence="13">F60SS</strain>
        <tissue evidence="13">Leaves</tissue>
    </source>
</reference>
<feature type="transmembrane region" description="Helical" evidence="11">
    <location>
        <begin position="432"/>
        <end position="452"/>
    </location>
</feature>
<evidence type="ECO:0000256" key="9">
    <source>
        <dbReference type="ARBA" id="ARBA00023180"/>
    </source>
</evidence>
<dbReference type="PROSITE" id="PS00131">
    <property type="entry name" value="CARBOXYPEPT_SER_SER"/>
    <property type="match status" value="2"/>
</dbReference>
<dbReference type="OrthoDB" id="443318at2759"/>
<keyword evidence="14" id="KW-1185">Reference proteome</keyword>
<feature type="signal peptide" evidence="12">
    <location>
        <begin position="1"/>
        <end position="40"/>
    </location>
</feature>
<keyword evidence="11" id="KW-0812">Transmembrane</keyword>
<evidence type="ECO:0000256" key="1">
    <source>
        <dbReference type="ARBA" id="ARBA00004613"/>
    </source>
</evidence>
<evidence type="ECO:0000256" key="8">
    <source>
        <dbReference type="ARBA" id="ARBA00023157"/>
    </source>
</evidence>
<evidence type="ECO:0000256" key="7">
    <source>
        <dbReference type="ARBA" id="ARBA00022801"/>
    </source>
</evidence>
<keyword evidence="8" id="KW-1015">Disulfide bond</keyword>
<evidence type="ECO:0000313" key="13">
    <source>
        <dbReference type="EMBL" id="KAJ4836423.1"/>
    </source>
</evidence>
<evidence type="ECO:0000256" key="12">
    <source>
        <dbReference type="SAM" id="SignalP"/>
    </source>
</evidence>
<protein>
    <recommendedName>
        <fullName evidence="10">Carboxypeptidase</fullName>
        <ecNumber evidence="10">3.4.16.-</ecNumber>
    </recommendedName>
</protein>
<dbReference type="Proteomes" id="UP001141552">
    <property type="component" value="Unassembled WGS sequence"/>
</dbReference>
<comment type="similarity">
    <text evidence="2 10">Belongs to the peptidase S10 family.</text>
</comment>
<dbReference type="InterPro" id="IPR029058">
    <property type="entry name" value="AB_hydrolase_fold"/>
</dbReference>
<evidence type="ECO:0000256" key="2">
    <source>
        <dbReference type="ARBA" id="ARBA00009431"/>
    </source>
</evidence>
<evidence type="ECO:0000256" key="11">
    <source>
        <dbReference type="SAM" id="Phobius"/>
    </source>
</evidence>